<organism evidence="2 3">
    <name type="scientific">Thiobacillus denitrificans</name>
    <dbReference type="NCBI Taxonomy" id="36861"/>
    <lineage>
        <taxon>Bacteria</taxon>
        <taxon>Pseudomonadati</taxon>
        <taxon>Pseudomonadota</taxon>
        <taxon>Betaproteobacteria</taxon>
        <taxon>Nitrosomonadales</taxon>
        <taxon>Thiobacillaceae</taxon>
        <taxon>Thiobacillus</taxon>
    </lineage>
</organism>
<protein>
    <submittedName>
        <fullName evidence="2">Cation tolerance protein CutA</fullName>
    </submittedName>
</protein>
<dbReference type="Proteomes" id="UP000064243">
    <property type="component" value="Unassembled WGS sequence"/>
</dbReference>
<comment type="caution">
    <text evidence="2">The sequence shown here is derived from an EMBL/GenBank/DDBJ whole genome shotgun (WGS) entry which is preliminary data.</text>
</comment>
<dbReference type="PANTHER" id="PTHR23419">
    <property type="entry name" value="DIVALENT CATION TOLERANCE CUTA-RELATED"/>
    <property type="match status" value="1"/>
</dbReference>
<comment type="similarity">
    <text evidence="1">Belongs to the CutA family.</text>
</comment>
<dbReference type="EMBL" id="LDUG01000019">
    <property type="protein sequence ID" value="KVW96694.1"/>
    <property type="molecule type" value="Genomic_DNA"/>
</dbReference>
<evidence type="ECO:0000313" key="2">
    <source>
        <dbReference type="EMBL" id="KVW96694.1"/>
    </source>
</evidence>
<sequence>MEPLLVLTNLPDVASAEKLARALIECRAAACVNVLPACPSIYRWQGAVEVATEIPLLIKTTRAAYPLVEEVIRTQHPYDVPELIAISITDGLPAYLDWLAMETEKHDQE</sequence>
<dbReference type="GO" id="GO:0005507">
    <property type="term" value="F:copper ion binding"/>
    <property type="evidence" value="ECO:0007669"/>
    <property type="project" value="TreeGrafter"/>
</dbReference>
<evidence type="ECO:0000256" key="1">
    <source>
        <dbReference type="ARBA" id="ARBA00010169"/>
    </source>
</evidence>
<dbReference type="InterPro" id="IPR004323">
    <property type="entry name" value="Ion_tolerance_CutA"/>
</dbReference>
<gene>
    <name evidence="2" type="ORF">ABW22_07025</name>
</gene>
<dbReference type="SUPFAM" id="SSF54913">
    <property type="entry name" value="GlnB-like"/>
    <property type="match status" value="1"/>
</dbReference>
<dbReference type="Pfam" id="PF03091">
    <property type="entry name" value="CutA1"/>
    <property type="match status" value="1"/>
</dbReference>
<dbReference type="InterPro" id="IPR011322">
    <property type="entry name" value="N-reg_PII-like_a/b"/>
</dbReference>
<accession>A0A125BCV5</accession>
<dbReference type="OrthoDB" id="37622at2"/>
<dbReference type="InterPro" id="IPR015867">
    <property type="entry name" value="N-reg_PII/ATP_PRibTrfase_C"/>
</dbReference>
<proteinExistence type="inferred from homology"/>
<dbReference type="AlphaFoldDB" id="A0A125BCV5"/>
<dbReference type="PANTHER" id="PTHR23419:SF8">
    <property type="entry name" value="FI09726P"/>
    <property type="match status" value="1"/>
</dbReference>
<keyword evidence="3" id="KW-1185">Reference proteome</keyword>
<name>A0A125BCV5_THIDE</name>
<dbReference type="Gene3D" id="3.30.70.120">
    <property type="match status" value="1"/>
</dbReference>
<dbReference type="RefSeq" id="WP_059753912.1">
    <property type="nucleotide sequence ID" value="NZ_LDUG01000019.1"/>
</dbReference>
<reference evidence="2 3" key="1">
    <citation type="journal article" date="2015" name="Appl. Environ. Microbiol.">
        <title>Aerobic and Anaerobic Thiosulfate Oxidation by a Cold-Adapted, Subglacial Chemoautotroph.</title>
        <authorList>
            <person name="Harrold Z.R."/>
            <person name="Skidmore M.L."/>
            <person name="Hamilton T.L."/>
            <person name="Desch L."/>
            <person name="Amada K."/>
            <person name="van Gelder W."/>
            <person name="Glover K."/>
            <person name="Roden E.E."/>
            <person name="Boyd E.S."/>
        </authorList>
    </citation>
    <scope>NUCLEOTIDE SEQUENCE [LARGE SCALE GENOMIC DNA]</scope>
    <source>
        <strain evidence="2 3">RG</strain>
    </source>
</reference>
<dbReference type="GO" id="GO:0010038">
    <property type="term" value="P:response to metal ion"/>
    <property type="evidence" value="ECO:0007669"/>
    <property type="project" value="InterPro"/>
</dbReference>
<dbReference type="PATRIC" id="fig|36861.3.peg.881"/>
<evidence type="ECO:0000313" key="3">
    <source>
        <dbReference type="Proteomes" id="UP000064243"/>
    </source>
</evidence>